<evidence type="ECO:0000256" key="3">
    <source>
        <dbReference type="ARBA" id="ARBA00012663"/>
    </source>
</evidence>
<dbReference type="EC" id="3.2.1.52" evidence="3"/>
<dbReference type="Pfam" id="PF00728">
    <property type="entry name" value="Glyco_hydro_20"/>
    <property type="match status" value="1"/>
</dbReference>
<dbReference type="PANTHER" id="PTHR22600:SF26">
    <property type="entry name" value="BETA-N-ACETYLHEXOSAMINIDASE"/>
    <property type="match status" value="1"/>
</dbReference>
<dbReference type="Proteomes" id="UP000719766">
    <property type="component" value="Unassembled WGS sequence"/>
</dbReference>
<evidence type="ECO:0000259" key="6">
    <source>
        <dbReference type="Pfam" id="PF00728"/>
    </source>
</evidence>
<dbReference type="SUPFAM" id="SSF51445">
    <property type="entry name" value="(Trans)glycosidases"/>
    <property type="match status" value="1"/>
</dbReference>
<reference evidence="7" key="1">
    <citation type="journal article" date="2020" name="New Phytol.">
        <title>Comparative genomics reveals dynamic genome evolution in host specialist ectomycorrhizal fungi.</title>
        <authorList>
            <person name="Lofgren L.A."/>
            <person name="Nguyen N.H."/>
            <person name="Vilgalys R."/>
            <person name="Ruytinx J."/>
            <person name="Liao H.L."/>
            <person name="Branco S."/>
            <person name="Kuo A."/>
            <person name="LaButti K."/>
            <person name="Lipzen A."/>
            <person name="Andreopoulos W."/>
            <person name="Pangilinan J."/>
            <person name="Riley R."/>
            <person name="Hundley H."/>
            <person name="Na H."/>
            <person name="Barry K."/>
            <person name="Grigoriev I.V."/>
            <person name="Stajich J.E."/>
            <person name="Kennedy P.G."/>
        </authorList>
    </citation>
    <scope>NUCLEOTIDE SEQUENCE</scope>
    <source>
        <strain evidence="7">S12</strain>
    </source>
</reference>
<dbReference type="OrthoDB" id="428480at2759"/>
<comment type="catalytic activity">
    <reaction evidence="1">
        <text>Hydrolysis of terminal non-reducing N-acetyl-D-hexosamine residues in N-acetyl-beta-D-hexosaminides.</text>
        <dbReference type="EC" id="3.2.1.52"/>
    </reaction>
</comment>
<organism evidence="7 8">
    <name type="scientific">Suillus plorans</name>
    <dbReference type="NCBI Taxonomy" id="116603"/>
    <lineage>
        <taxon>Eukaryota</taxon>
        <taxon>Fungi</taxon>
        <taxon>Dikarya</taxon>
        <taxon>Basidiomycota</taxon>
        <taxon>Agaricomycotina</taxon>
        <taxon>Agaricomycetes</taxon>
        <taxon>Agaricomycetidae</taxon>
        <taxon>Boletales</taxon>
        <taxon>Suillineae</taxon>
        <taxon>Suillaceae</taxon>
        <taxon>Suillus</taxon>
    </lineage>
</organism>
<dbReference type="AlphaFoldDB" id="A0A9P7DNK5"/>
<dbReference type="GO" id="GO:0004563">
    <property type="term" value="F:beta-N-acetylhexosaminidase activity"/>
    <property type="evidence" value="ECO:0007669"/>
    <property type="project" value="UniProtKB-EC"/>
</dbReference>
<dbReference type="InterPro" id="IPR017853">
    <property type="entry name" value="GH"/>
</dbReference>
<keyword evidence="8" id="KW-1185">Reference proteome</keyword>
<evidence type="ECO:0000256" key="1">
    <source>
        <dbReference type="ARBA" id="ARBA00001231"/>
    </source>
</evidence>
<accession>A0A9P7DNK5</accession>
<feature type="domain" description="Glycoside hydrolase family 20 catalytic" evidence="6">
    <location>
        <begin position="6"/>
        <end position="37"/>
    </location>
</feature>
<evidence type="ECO:0000256" key="2">
    <source>
        <dbReference type="ARBA" id="ARBA00006285"/>
    </source>
</evidence>
<sequence length="87" mass="9710">DQSAGEQILWSEQSGPQNVDPIVWPRAASSAEIFWSGKQPTGAALNVTEALPRLHDVRYRMVQRGINAIPLQPQWCAFRPDACDMYA</sequence>
<evidence type="ECO:0000256" key="4">
    <source>
        <dbReference type="ARBA" id="ARBA00022729"/>
    </source>
</evidence>
<evidence type="ECO:0000256" key="5">
    <source>
        <dbReference type="ARBA" id="ARBA00022801"/>
    </source>
</evidence>
<keyword evidence="5" id="KW-0378">Hydrolase</keyword>
<name>A0A9P7DNK5_9AGAM</name>
<dbReference type="GeneID" id="64591190"/>
<comment type="similarity">
    <text evidence="2">Belongs to the glycosyl hydrolase 20 family.</text>
</comment>
<dbReference type="RefSeq" id="XP_041163658.1">
    <property type="nucleotide sequence ID" value="XM_041297426.1"/>
</dbReference>
<dbReference type="GO" id="GO:0030203">
    <property type="term" value="P:glycosaminoglycan metabolic process"/>
    <property type="evidence" value="ECO:0007669"/>
    <property type="project" value="TreeGrafter"/>
</dbReference>
<keyword evidence="4" id="KW-0732">Signal</keyword>
<dbReference type="GO" id="GO:0005975">
    <property type="term" value="P:carbohydrate metabolic process"/>
    <property type="evidence" value="ECO:0007669"/>
    <property type="project" value="InterPro"/>
</dbReference>
<protein>
    <recommendedName>
        <fullName evidence="3">beta-N-acetylhexosaminidase</fullName>
        <ecNumber evidence="3">3.2.1.52</ecNumber>
    </recommendedName>
</protein>
<evidence type="ECO:0000313" key="8">
    <source>
        <dbReference type="Proteomes" id="UP000719766"/>
    </source>
</evidence>
<comment type="caution">
    <text evidence="7">The sequence shown here is derived from an EMBL/GenBank/DDBJ whole genome shotgun (WGS) entry which is preliminary data.</text>
</comment>
<gene>
    <name evidence="7" type="ORF">HD556DRAFT_1231379</name>
</gene>
<dbReference type="InterPro" id="IPR015883">
    <property type="entry name" value="Glyco_hydro_20_cat"/>
</dbReference>
<dbReference type="Gene3D" id="3.20.20.80">
    <property type="entry name" value="Glycosidases"/>
    <property type="match status" value="1"/>
</dbReference>
<dbReference type="PANTHER" id="PTHR22600">
    <property type="entry name" value="BETA-HEXOSAMINIDASE"/>
    <property type="match status" value="1"/>
</dbReference>
<dbReference type="EMBL" id="JABBWE010000011">
    <property type="protein sequence ID" value="KAG1799259.1"/>
    <property type="molecule type" value="Genomic_DNA"/>
</dbReference>
<feature type="non-terminal residue" evidence="7">
    <location>
        <position position="1"/>
    </location>
</feature>
<evidence type="ECO:0000313" key="7">
    <source>
        <dbReference type="EMBL" id="KAG1799259.1"/>
    </source>
</evidence>
<dbReference type="InterPro" id="IPR025705">
    <property type="entry name" value="Beta_hexosaminidase_sua/sub"/>
</dbReference>
<proteinExistence type="inferred from homology"/>
<dbReference type="GO" id="GO:0016020">
    <property type="term" value="C:membrane"/>
    <property type="evidence" value="ECO:0007669"/>
    <property type="project" value="TreeGrafter"/>
</dbReference>